<comment type="catalytic activity">
    <reaction evidence="1 8">
        <text>Hydrolysis of terminal non-reducing beta-D-galactose residues in beta-D-galactosides.</text>
        <dbReference type="EC" id="3.2.1.23"/>
    </reaction>
</comment>
<evidence type="ECO:0000256" key="7">
    <source>
        <dbReference type="ARBA" id="ARBA00023295"/>
    </source>
</evidence>
<organism evidence="14 15">
    <name type="scientific">Breznakibacter xylanolyticus</name>
    <dbReference type="NCBI Taxonomy" id="990"/>
    <lineage>
        <taxon>Bacteria</taxon>
        <taxon>Pseudomonadati</taxon>
        <taxon>Bacteroidota</taxon>
        <taxon>Bacteroidia</taxon>
        <taxon>Marinilabiliales</taxon>
        <taxon>Marinilabiliaceae</taxon>
        <taxon>Breznakibacter</taxon>
    </lineage>
</organism>
<comment type="similarity">
    <text evidence="2 8">Belongs to the glycosyl hydrolase 42 family.</text>
</comment>
<feature type="domain" description="Beta-galactosidase trimerisation" evidence="12">
    <location>
        <begin position="434"/>
        <end position="636"/>
    </location>
</feature>
<keyword evidence="7 8" id="KW-0326">Glycosidase</keyword>
<dbReference type="GO" id="GO:0009341">
    <property type="term" value="C:beta-galactosidase complex"/>
    <property type="evidence" value="ECO:0007669"/>
    <property type="project" value="InterPro"/>
</dbReference>
<reference evidence="14 15" key="1">
    <citation type="submission" date="2018-06" db="EMBL/GenBank/DDBJ databases">
        <title>Genomic Encyclopedia of Archaeal and Bacterial Type Strains, Phase II (KMG-II): from individual species to whole genera.</title>
        <authorList>
            <person name="Goeker M."/>
        </authorList>
    </citation>
    <scope>NUCLEOTIDE SEQUENCE [LARGE SCALE GENOMIC DNA]</scope>
    <source>
        <strain evidence="14 15">DSM 6779</strain>
    </source>
</reference>
<keyword evidence="5 8" id="KW-0378">Hydrolase</keyword>
<feature type="domain" description="Glycoside hydrolase family 42 N-terminal" evidence="11">
    <location>
        <begin position="38"/>
        <end position="415"/>
    </location>
</feature>
<evidence type="ECO:0000256" key="3">
    <source>
        <dbReference type="ARBA" id="ARBA00012756"/>
    </source>
</evidence>
<dbReference type="EMBL" id="QKZK01000013">
    <property type="protein sequence ID" value="PZX16403.1"/>
    <property type="molecule type" value="Genomic_DNA"/>
</dbReference>
<name>A0A2W7N9S3_9BACT</name>
<dbReference type="RefSeq" id="WP_111445800.1">
    <property type="nucleotide sequence ID" value="NZ_QKZK01000013.1"/>
</dbReference>
<dbReference type="Gene3D" id="3.20.20.80">
    <property type="entry name" value="Glycosidases"/>
    <property type="match status" value="1"/>
</dbReference>
<keyword evidence="6" id="KW-0862">Zinc</keyword>
<feature type="active site" description="Nucleophile" evidence="9">
    <location>
        <position position="337"/>
    </location>
</feature>
<dbReference type="InterPro" id="IPR003476">
    <property type="entry name" value="Glyco_hydro_42"/>
</dbReference>
<dbReference type="Pfam" id="PF02449">
    <property type="entry name" value="Glyco_hydro_42"/>
    <property type="match status" value="1"/>
</dbReference>
<keyword evidence="15" id="KW-1185">Reference proteome</keyword>
<dbReference type="GO" id="GO:0004565">
    <property type="term" value="F:beta-galactosidase activity"/>
    <property type="evidence" value="ECO:0007669"/>
    <property type="project" value="UniProtKB-EC"/>
</dbReference>
<evidence type="ECO:0000259" key="12">
    <source>
        <dbReference type="Pfam" id="PF08532"/>
    </source>
</evidence>
<protein>
    <recommendedName>
        <fullName evidence="3 8">Beta-galactosidase</fullName>
        <shortName evidence="8">Beta-gal</shortName>
        <ecNumber evidence="3 8">3.2.1.23</ecNumber>
    </recommendedName>
</protein>
<dbReference type="InterPro" id="IPR017853">
    <property type="entry name" value="GH"/>
</dbReference>
<evidence type="ECO:0000256" key="5">
    <source>
        <dbReference type="ARBA" id="ARBA00022801"/>
    </source>
</evidence>
<dbReference type="InterPro" id="IPR013529">
    <property type="entry name" value="Glyco_hydro_42_N"/>
</dbReference>
<dbReference type="Pfam" id="PF08533">
    <property type="entry name" value="Glyco_hydro_42C"/>
    <property type="match status" value="1"/>
</dbReference>
<dbReference type="PIRSF" id="PIRSF001084">
    <property type="entry name" value="B-galactosidase"/>
    <property type="match status" value="1"/>
</dbReference>
<dbReference type="Pfam" id="PF08532">
    <property type="entry name" value="Glyco_hydro_42M"/>
    <property type="match status" value="1"/>
</dbReference>
<evidence type="ECO:0000259" key="11">
    <source>
        <dbReference type="Pfam" id="PF02449"/>
    </source>
</evidence>
<dbReference type="GO" id="GO:0006012">
    <property type="term" value="P:galactose metabolic process"/>
    <property type="evidence" value="ECO:0007669"/>
    <property type="project" value="InterPro"/>
</dbReference>
<feature type="active site" description="Proton donor" evidence="9">
    <location>
        <position position="173"/>
    </location>
</feature>
<dbReference type="CDD" id="cd03143">
    <property type="entry name" value="A4_beta-galactosidase_middle_domain"/>
    <property type="match status" value="1"/>
</dbReference>
<feature type="binding site" evidence="10">
    <location>
        <position position="345"/>
    </location>
    <ligand>
        <name>substrate</name>
    </ligand>
</feature>
<feature type="binding site" evidence="10">
    <location>
        <position position="134"/>
    </location>
    <ligand>
        <name>substrate</name>
    </ligand>
</feature>
<accession>A0A2W7N9S3</accession>
<evidence type="ECO:0000256" key="2">
    <source>
        <dbReference type="ARBA" id="ARBA00005940"/>
    </source>
</evidence>
<dbReference type="PANTHER" id="PTHR36447:SF2">
    <property type="entry name" value="BETA-GALACTOSIDASE YESZ"/>
    <property type="match status" value="1"/>
</dbReference>
<evidence type="ECO:0000256" key="1">
    <source>
        <dbReference type="ARBA" id="ARBA00001412"/>
    </source>
</evidence>
<feature type="domain" description="Beta-galactosidase C-terminal" evidence="13">
    <location>
        <begin position="647"/>
        <end position="691"/>
    </location>
</feature>
<evidence type="ECO:0000256" key="10">
    <source>
        <dbReference type="PIRSR" id="PIRSR001084-2"/>
    </source>
</evidence>
<dbReference type="InterPro" id="IPR013738">
    <property type="entry name" value="Beta_galactosidase_Trimer"/>
</dbReference>
<evidence type="ECO:0000256" key="4">
    <source>
        <dbReference type="ARBA" id="ARBA00022723"/>
    </source>
</evidence>
<dbReference type="PANTHER" id="PTHR36447">
    <property type="entry name" value="BETA-GALACTOSIDASE GANA"/>
    <property type="match status" value="1"/>
</dbReference>
<proteinExistence type="inferred from homology"/>
<evidence type="ECO:0000313" key="14">
    <source>
        <dbReference type="EMBL" id="PZX16403.1"/>
    </source>
</evidence>
<dbReference type="GO" id="GO:0046872">
    <property type="term" value="F:metal ion binding"/>
    <property type="evidence" value="ECO:0007669"/>
    <property type="project" value="UniProtKB-KW"/>
</dbReference>
<evidence type="ECO:0000256" key="8">
    <source>
        <dbReference type="PIRNR" id="PIRNR001084"/>
    </source>
</evidence>
<evidence type="ECO:0000259" key="13">
    <source>
        <dbReference type="Pfam" id="PF08533"/>
    </source>
</evidence>
<dbReference type="Proteomes" id="UP000249239">
    <property type="component" value="Unassembled WGS sequence"/>
</dbReference>
<comment type="caution">
    <text evidence="14">The sequence shown here is derived from an EMBL/GenBank/DDBJ whole genome shotgun (WGS) entry which is preliminary data.</text>
</comment>
<feature type="binding site" evidence="10">
    <location>
        <position position="172"/>
    </location>
    <ligand>
        <name>substrate</name>
    </ligand>
</feature>
<dbReference type="InterPro" id="IPR013780">
    <property type="entry name" value="Glyco_hydro_b"/>
</dbReference>
<dbReference type="AlphaFoldDB" id="A0A2W7N9S3"/>
<dbReference type="OrthoDB" id="9800974at2"/>
<dbReference type="Gene3D" id="3.40.50.880">
    <property type="match status" value="1"/>
</dbReference>
<dbReference type="Gene3D" id="2.60.40.1180">
    <property type="entry name" value="Golgi alpha-mannosidase II"/>
    <property type="match status" value="1"/>
</dbReference>
<evidence type="ECO:0000313" key="15">
    <source>
        <dbReference type="Proteomes" id="UP000249239"/>
    </source>
</evidence>
<evidence type="ECO:0000256" key="6">
    <source>
        <dbReference type="ARBA" id="ARBA00022833"/>
    </source>
</evidence>
<dbReference type="InterPro" id="IPR029062">
    <property type="entry name" value="Class_I_gatase-like"/>
</dbReference>
<evidence type="ECO:0000256" key="9">
    <source>
        <dbReference type="PIRSR" id="PIRSR001084-1"/>
    </source>
</evidence>
<dbReference type="SUPFAM" id="SSF51011">
    <property type="entry name" value="Glycosyl hydrolase domain"/>
    <property type="match status" value="1"/>
</dbReference>
<sequence>MNRIVLLLATLLWGNLLIAQNNNTFFPKKDLMTIGVYYYPEHWNESQWERDIQNIADMGFEFIHLGEFAWIDMEPEEGHFQFEWLDRVIDLAQKHQLKVILCTPSITPPVWLGEKHPEIYLMNANYIRQEHGTRAMNSLTNDIYRQYCATIVTQLAQRYGQHKAVIGWQIDNEPEAKHDFSPSAQAAFRTWLEKQYGTIDKLNAAWGTAFWSQRYSRFDQVKIPNAQMVGWWGTNPHALLDFQRFSADVQGEFLDIQAEILRGHIAPTQFVTTNYLGTGTGADPRRASKLDLAAFTAYPNYGSTNLGEQGFRMGDPLTLSFANDYYRSVKGITGVMELQPGQVNWANINAQLLPGTTRMWLYHCFGAGASFACTYRYRQINYSAEQYHSGIVKTDGITPSLGGREFEQAIKEMKTLRKLARTNTPLPKQLQARKTAMLWNNDNIWSMQRQSQSVQWNAMSHFQKYHEMAKSLGAPTDIVSENDDWSAYRVMIAPAYELLDTMLVEKWRHYVHNGGHLVLTPRTGVKNRHGHIWESDWAAPIYPLINAKIDFFDQMHPSGKGEINMANRSYTWNNWADVLTPNHPQSVVASYSNQFYADKAAVVTHTIGKGTITYIGVDTDDNQLEREVVKQVYQRAGATTEEYPAGVYVQWRDGLWTAVNYSSETQLIDIPQNAKIVIGESNLAPAGVVVWME</sequence>
<keyword evidence="4" id="KW-0479">Metal-binding</keyword>
<dbReference type="SUPFAM" id="SSF52317">
    <property type="entry name" value="Class I glutamine amidotransferase-like"/>
    <property type="match status" value="1"/>
</dbReference>
<dbReference type="EC" id="3.2.1.23" evidence="3 8"/>
<dbReference type="SUPFAM" id="SSF51445">
    <property type="entry name" value="(Trans)glycosidases"/>
    <property type="match status" value="1"/>
</dbReference>
<dbReference type="InterPro" id="IPR013739">
    <property type="entry name" value="Beta_galactosidase_C"/>
</dbReference>
<gene>
    <name evidence="14" type="ORF">LX69_01898</name>
</gene>